<accession>A0AAD4SVF7</accession>
<comment type="caution">
    <text evidence="1">The sequence shown here is derived from an EMBL/GenBank/DDBJ whole genome shotgun (WGS) entry which is preliminary data.</text>
</comment>
<protein>
    <submittedName>
        <fullName evidence="1">Uncharacterized protein</fullName>
    </submittedName>
</protein>
<dbReference type="AlphaFoldDB" id="A0AAD4SVF7"/>
<dbReference type="EMBL" id="JAJJMB010008487">
    <property type="protein sequence ID" value="KAI3923314.1"/>
    <property type="molecule type" value="Genomic_DNA"/>
</dbReference>
<reference evidence="1" key="1">
    <citation type="submission" date="2022-04" db="EMBL/GenBank/DDBJ databases">
        <title>A functionally conserved STORR gene fusion in Papaver species that diverged 16.8 million years ago.</title>
        <authorList>
            <person name="Catania T."/>
        </authorList>
    </citation>
    <scope>NUCLEOTIDE SEQUENCE</scope>
    <source>
        <strain evidence="1">S-188037</strain>
    </source>
</reference>
<name>A0AAD4SVF7_9MAGN</name>
<evidence type="ECO:0000313" key="2">
    <source>
        <dbReference type="Proteomes" id="UP001202328"/>
    </source>
</evidence>
<keyword evidence="2" id="KW-1185">Reference proteome</keyword>
<sequence length="215" mass="23742">MQMDKRSVLVDALAYLQDILHQTKIVMENEQNNISSTVEAATEDPGHAMVESSTSPDSSPLDVEINHPPCHHLGVVSDKNVVSVNVDGQPQTIEMLTVLVPSISPYSAIFPAITQMEAEKLDEERYLLKVVYNKAPRAMAQVQRSVEMLNGIQFIDVSISEYDQHHMQSSTFLRVKKAKGSVLVTDAENLVERVKTMVKQLGVLLPRAASSATDD</sequence>
<proteinExistence type="predicted"/>
<evidence type="ECO:0000313" key="1">
    <source>
        <dbReference type="EMBL" id="KAI3923314.1"/>
    </source>
</evidence>
<organism evidence="1 2">
    <name type="scientific">Papaver atlanticum</name>
    <dbReference type="NCBI Taxonomy" id="357466"/>
    <lineage>
        <taxon>Eukaryota</taxon>
        <taxon>Viridiplantae</taxon>
        <taxon>Streptophyta</taxon>
        <taxon>Embryophyta</taxon>
        <taxon>Tracheophyta</taxon>
        <taxon>Spermatophyta</taxon>
        <taxon>Magnoliopsida</taxon>
        <taxon>Ranunculales</taxon>
        <taxon>Papaveraceae</taxon>
        <taxon>Papaveroideae</taxon>
        <taxon>Papaver</taxon>
    </lineage>
</organism>
<gene>
    <name evidence="1" type="ORF">MKW98_026907</name>
</gene>
<dbReference type="Proteomes" id="UP001202328">
    <property type="component" value="Unassembled WGS sequence"/>
</dbReference>